<evidence type="ECO:0000313" key="11">
    <source>
        <dbReference type="EMBL" id="KJZ82391.1"/>
    </source>
</evidence>
<dbReference type="InterPro" id="IPR003684">
    <property type="entry name" value="Porin_alphabac"/>
</dbReference>
<dbReference type="Pfam" id="PF02530">
    <property type="entry name" value="Porin_2"/>
    <property type="match status" value="1"/>
</dbReference>
<keyword evidence="7 10" id="KW-0626">Porin</keyword>
<dbReference type="GO" id="GO:0046930">
    <property type="term" value="C:pore complex"/>
    <property type="evidence" value="ECO:0007669"/>
    <property type="project" value="UniProtKB-KW"/>
</dbReference>
<evidence type="ECO:0000256" key="10">
    <source>
        <dbReference type="RuleBase" id="RU364005"/>
    </source>
</evidence>
<keyword evidence="6 10" id="KW-0406">Ion transport</keyword>
<evidence type="ECO:0000256" key="7">
    <source>
        <dbReference type="ARBA" id="ARBA00023114"/>
    </source>
</evidence>
<evidence type="ECO:0000256" key="2">
    <source>
        <dbReference type="ARBA" id="ARBA00022448"/>
    </source>
</evidence>
<evidence type="ECO:0000256" key="3">
    <source>
        <dbReference type="ARBA" id="ARBA00022452"/>
    </source>
</evidence>
<evidence type="ECO:0000256" key="1">
    <source>
        <dbReference type="ARBA" id="ARBA00009521"/>
    </source>
</evidence>
<keyword evidence="4 10" id="KW-0812">Transmembrane</keyword>
<keyword evidence="8 10" id="KW-0472">Membrane</keyword>
<proteinExistence type="inferred from homology"/>
<evidence type="ECO:0000256" key="5">
    <source>
        <dbReference type="ARBA" id="ARBA00022729"/>
    </source>
</evidence>
<dbReference type="SUPFAM" id="SSF56935">
    <property type="entry name" value="Porins"/>
    <property type="match status" value="1"/>
</dbReference>
<keyword evidence="9 10" id="KW-0998">Cell outer membrane</keyword>
<dbReference type="InterPro" id="IPR036942">
    <property type="entry name" value="Beta-barrel_TonB_sf"/>
</dbReference>
<dbReference type="GO" id="GO:0006811">
    <property type="term" value="P:monoatomic ion transport"/>
    <property type="evidence" value="ECO:0007669"/>
    <property type="project" value="UniProtKB-KW"/>
</dbReference>
<reference evidence="11 12" key="1">
    <citation type="journal article" date="2015" name="Phytopathology">
        <title>Genomes of Candidatus Liberibacter solanacearum haplotype A from New Zealand and the USA suggest significant genome plasticity in the species.</title>
        <authorList>
            <person name="Thompson S.M."/>
            <person name="Johnson C.P."/>
            <person name="Lu A.Y."/>
            <person name="Frampton R.A."/>
            <person name="Sullivan K.L."/>
            <person name="Fiers M.W."/>
            <person name="Crowhurst R.N."/>
            <person name="Pitman A.R."/>
            <person name="Scott I."/>
            <person name="Gudmestad N.C."/>
            <person name="Smith G.R."/>
        </authorList>
    </citation>
    <scope>NUCLEOTIDE SEQUENCE [LARGE SCALE GENOMIC DNA]</scope>
    <source>
        <strain evidence="11 12">LsoNZ1</strain>
    </source>
</reference>
<name>A0A094Z3C3_9HYPH</name>
<gene>
    <name evidence="11" type="ORF">DJ66_1141</name>
</gene>
<evidence type="ECO:0000256" key="8">
    <source>
        <dbReference type="ARBA" id="ARBA00023136"/>
    </source>
</evidence>
<evidence type="ECO:0000313" key="12">
    <source>
        <dbReference type="Proteomes" id="UP000033731"/>
    </source>
</evidence>
<comment type="caution">
    <text evidence="11">The sequence shown here is derived from an EMBL/GenBank/DDBJ whole genome shotgun (WGS) entry which is preliminary data.</text>
</comment>
<evidence type="ECO:0000256" key="9">
    <source>
        <dbReference type="ARBA" id="ARBA00023237"/>
    </source>
</evidence>
<comment type="subcellular location">
    <subcellularLocation>
        <location evidence="10">Cell outer membrane</location>
        <topology evidence="10">Multi-pass membrane protein</topology>
    </subcellularLocation>
</comment>
<dbReference type="Gene3D" id="2.40.170.20">
    <property type="entry name" value="TonB-dependent receptor, beta-barrel domain"/>
    <property type="match status" value="1"/>
</dbReference>
<dbReference type="GO" id="GO:0015288">
    <property type="term" value="F:porin activity"/>
    <property type="evidence" value="ECO:0007669"/>
    <property type="project" value="UniProtKB-KW"/>
</dbReference>
<keyword evidence="3 10" id="KW-1134">Transmembrane beta strand</keyword>
<evidence type="ECO:0000256" key="6">
    <source>
        <dbReference type="ARBA" id="ARBA00023065"/>
    </source>
</evidence>
<keyword evidence="5" id="KW-0732">Signal</keyword>
<organism evidence="11 12">
    <name type="scientific">Candidatus Liberibacter solanacearum</name>
    <dbReference type="NCBI Taxonomy" id="556287"/>
    <lineage>
        <taxon>Bacteria</taxon>
        <taxon>Pseudomonadati</taxon>
        <taxon>Pseudomonadota</taxon>
        <taxon>Alphaproteobacteria</taxon>
        <taxon>Hyphomicrobiales</taxon>
        <taxon>Rhizobiaceae</taxon>
        <taxon>Liberibacter</taxon>
    </lineage>
</organism>
<dbReference type="PATRIC" id="fig|556287.8.peg.1160"/>
<evidence type="ECO:0000256" key="4">
    <source>
        <dbReference type="ARBA" id="ARBA00022692"/>
    </source>
</evidence>
<comment type="domain">
    <text evidence="10">Consists of 16-stranded beta-barrel sheets, with large surface-exposed loops, that form a transmembrane pore at the center of each barrel. The pore is partially ocluded by a peptide loop that folds into the pore lumen.</text>
</comment>
<keyword evidence="2 10" id="KW-0813">Transport</keyword>
<protein>
    <recommendedName>
        <fullName evidence="10">Porin</fullName>
    </recommendedName>
</protein>
<dbReference type="EMBL" id="JMTK01000002">
    <property type="protein sequence ID" value="KJZ82391.1"/>
    <property type="molecule type" value="Genomic_DNA"/>
</dbReference>
<keyword evidence="12" id="KW-1185">Reference proteome</keyword>
<accession>A0A094Z3C3</accession>
<sequence>MKFKNIYLGSAAIIAVLSYTESFAVAHKSTAKNHKNVNYCEKGYQKYLLDHCLKISKYYEPNVSSLYVKGASPQYSYPLKTGVAVDYKNQTRLGKLQGSLKLKVYTPDLSTLRRVKNDSNIFTPSGTFENVNITLDELYLNLRGVQAGYYKPWSNEVSSVYDMAALNNDVEEITSLSYQHSFGLVKAGLSADILQQEANKRGFGIGYMASYVFGKLKSTVTGGYDTYNKHLAVRGNVSARLSNSSSFDFGALWANGKNSYYDQSQSSIFAGYKVNIRDNISISPGAQYFWNKDKFTTSKKQNSWTAGVGMEYVFSKDITVKLSTLYDSRPNKGVNVTLGWKHGF</sequence>
<dbReference type="GO" id="GO:0009279">
    <property type="term" value="C:cell outer membrane"/>
    <property type="evidence" value="ECO:0007669"/>
    <property type="project" value="UniProtKB-SubCell"/>
</dbReference>
<dbReference type="Proteomes" id="UP000033731">
    <property type="component" value="Unassembled WGS sequence"/>
</dbReference>
<dbReference type="AlphaFoldDB" id="A0A094Z3C3"/>
<comment type="function">
    <text evidence="10">Forms passive diffusion pores that allow small molecular weight hydrophilic materials across the outer membrane.</text>
</comment>
<dbReference type="RefSeq" id="WP_034442329.1">
    <property type="nucleotide sequence ID" value="NZ_JMTK01000002.1"/>
</dbReference>
<comment type="similarity">
    <text evidence="1 10">Belongs to the alphaproteobacteria porin family.</text>
</comment>